<dbReference type="EMBL" id="AXCY01000020">
    <property type="protein sequence ID" value="KGM11504.1"/>
    <property type="molecule type" value="Genomic_DNA"/>
</dbReference>
<dbReference type="Gene3D" id="3.40.50.300">
    <property type="entry name" value="P-loop containing nucleotide triphosphate hydrolases"/>
    <property type="match status" value="1"/>
</dbReference>
<organism evidence="2 3">
    <name type="scientific">Cellulomonas carbonis T26</name>
    <dbReference type="NCBI Taxonomy" id="947969"/>
    <lineage>
        <taxon>Bacteria</taxon>
        <taxon>Bacillati</taxon>
        <taxon>Actinomycetota</taxon>
        <taxon>Actinomycetes</taxon>
        <taxon>Micrococcales</taxon>
        <taxon>Cellulomonadaceae</taxon>
        <taxon>Cellulomonas</taxon>
    </lineage>
</organism>
<evidence type="ECO:0000256" key="1">
    <source>
        <dbReference type="SAM" id="Phobius"/>
    </source>
</evidence>
<feature type="non-terminal residue" evidence="2">
    <location>
        <position position="183"/>
    </location>
</feature>
<keyword evidence="1" id="KW-1133">Transmembrane helix</keyword>
<sequence>MTAHVIAVVGAAGGVGTSTVAALVARRRARTDGAPCVLVDLASAGGTLDVLLGVEEVPGARWSHLHRARGSVAPDDLDDRLVGWEGVEVLSADRAEAGRPAPDVVGSVVAALVRRGGTVVLDVPSAVVGTDRWDAVVGAVGCVLLSTGQDVLGVAAAADVRPRLGGADVRLLLRGRRGAQVAP</sequence>
<protein>
    <submittedName>
        <fullName evidence="2">Septum formation initiator</fullName>
    </submittedName>
</protein>
<feature type="transmembrane region" description="Helical" evidence="1">
    <location>
        <begin position="6"/>
        <end position="25"/>
    </location>
</feature>
<reference evidence="2 3" key="1">
    <citation type="submission" date="2013-08" db="EMBL/GenBank/DDBJ databases">
        <title>Genome sequencing of Cellulomonas carbonis T26.</title>
        <authorList>
            <person name="Chen F."/>
            <person name="Li Y."/>
            <person name="Wang G."/>
        </authorList>
    </citation>
    <scope>NUCLEOTIDE SEQUENCE [LARGE SCALE GENOMIC DNA]</scope>
    <source>
        <strain evidence="2 3">T26</strain>
    </source>
</reference>
<gene>
    <name evidence="2" type="ORF">N868_09215</name>
</gene>
<keyword evidence="1" id="KW-0472">Membrane</keyword>
<dbReference type="AlphaFoldDB" id="A0A0A0BWE4"/>
<keyword evidence="1" id="KW-0812">Transmembrane</keyword>
<accession>A0A0A0BWE4</accession>
<dbReference type="InterPro" id="IPR027417">
    <property type="entry name" value="P-loop_NTPase"/>
</dbReference>
<comment type="caution">
    <text evidence="2">The sequence shown here is derived from an EMBL/GenBank/DDBJ whole genome shotgun (WGS) entry which is preliminary data.</text>
</comment>
<dbReference type="Proteomes" id="UP000029839">
    <property type="component" value="Unassembled WGS sequence"/>
</dbReference>
<dbReference type="RefSeq" id="WP_052426052.1">
    <property type="nucleotide sequence ID" value="NZ_AXCY01000020.1"/>
</dbReference>
<reference evidence="2 3" key="2">
    <citation type="journal article" date="2015" name="Stand. Genomic Sci.">
        <title>Draft genome sequence of Cellulomonas carbonis T26(T) and comparative analysis of six Cellulomonas genomes.</title>
        <authorList>
            <person name="Zhuang W."/>
            <person name="Zhang S."/>
            <person name="Xia X."/>
            <person name="Wang G."/>
        </authorList>
    </citation>
    <scope>NUCLEOTIDE SEQUENCE [LARGE SCALE GENOMIC DNA]</scope>
    <source>
        <strain evidence="2 3">T26</strain>
    </source>
</reference>
<evidence type="ECO:0000313" key="3">
    <source>
        <dbReference type="Proteomes" id="UP000029839"/>
    </source>
</evidence>
<keyword evidence="3" id="KW-1185">Reference proteome</keyword>
<name>A0A0A0BWE4_9CELL</name>
<proteinExistence type="predicted"/>
<dbReference type="SUPFAM" id="SSF52540">
    <property type="entry name" value="P-loop containing nucleoside triphosphate hydrolases"/>
    <property type="match status" value="1"/>
</dbReference>
<dbReference type="OrthoDB" id="3252838at2"/>
<evidence type="ECO:0000313" key="2">
    <source>
        <dbReference type="EMBL" id="KGM11504.1"/>
    </source>
</evidence>